<dbReference type="CDD" id="cd07302">
    <property type="entry name" value="CHD"/>
    <property type="match status" value="1"/>
</dbReference>
<dbReference type="Pfam" id="PF00211">
    <property type="entry name" value="Guanylate_cyc"/>
    <property type="match status" value="1"/>
</dbReference>
<dbReference type="InterPro" id="IPR029787">
    <property type="entry name" value="Nucleotide_cyclase"/>
</dbReference>
<keyword evidence="1" id="KW-0472">Membrane</keyword>
<dbReference type="RefSeq" id="WP_379982398.1">
    <property type="nucleotide sequence ID" value="NZ_JBHSFV010000018.1"/>
</dbReference>
<keyword evidence="4" id="KW-1185">Reference proteome</keyword>
<dbReference type="InterPro" id="IPR050697">
    <property type="entry name" value="Adenylyl/Guanylyl_Cyclase_3/4"/>
</dbReference>
<evidence type="ECO:0000256" key="1">
    <source>
        <dbReference type="SAM" id="Phobius"/>
    </source>
</evidence>
<evidence type="ECO:0000313" key="3">
    <source>
        <dbReference type="EMBL" id="MFC4636319.1"/>
    </source>
</evidence>
<accession>A0ABV9I4E8</accession>
<proteinExistence type="predicted"/>
<dbReference type="PROSITE" id="PS50125">
    <property type="entry name" value="GUANYLATE_CYCLASE_2"/>
    <property type="match status" value="1"/>
</dbReference>
<comment type="caution">
    <text evidence="3">The sequence shown here is derived from an EMBL/GenBank/DDBJ whole genome shotgun (WGS) entry which is preliminary data.</text>
</comment>
<feature type="transmembrane region" description="Helical" evidence="1">
    <location>
        <begin position="51"/>
        <end position="73"/>
    </location>
</feature>
<protein>
    <submittedName>
        <fullName evidence="3">Adenylate/guanylate cyclase domain-containing protein</fullName>
    </submittedName>
</protein>
<dbReference type="PANTHER" id="PTHR43081:SF1">
    <property type="entry name" value="ADENYLATE CYCLASE, TERMINAL-DIFFERENTIATION SPECIFIC"/>
    <property type="match status" value="1"/>
</dbReference>
<dbReference type="SUPFAM" id="SSF55073">
    <property type="entry name" value="Nucleotide cyclase"/>
    <property type="match status" value="1"/>
</dbReference>
<name>A0ABV9I4E8_9FLAO</name>
<feature type="domain" description="Guanylate cyclase" evidence="2">
    <location>
        <begin position="184"/>
        <end position="313"/>
    </location>
</feature>
<sequence>MALSALAKRNLAKILPFGVIWLIFGALFLWVEAAVLGGQENAAATAVKLDAQIVTFALSVIFLIGCIVGFIEVKYLSRWFEKNSFLVKIGSKFFIYLLFFLLIIVINFPIAASLELDTTIVDQRVWDKFYNFFFSITHLSAIIQLSFSLMISLLYAEVSDHLGQQVMLNFFTGKYHNPIEEERIFMFVDMKDSTTIAEKIGNQHYFELLRSYYFTFSNAIIKNQGEVYQYVGDEIVITWKLKRGITNNQCIQCFFDMKKDLQKKQKLYHKKYGVELDFKAALHYGHVITGEIGALKKDIFFTGDVLNTTARILGLASVYREDLLLSEPLSRKLNLPETYTVKKLGAPSLKGKADSVEIVAVYKN</sequence>
<gene>
    <name evidence="3" type="ORF">ACFO3O_20600</name>
</gene>
<feature type="transmembrane region" description="Helical" evidence="1">
    <location>
        <begin position="12"/>
        <end position="31"/>
    </location>
</feature>
<evidence type="ECO:0000313" key="4">
    <source>
        <dbReference type="Proteomes" id="UP001596043"/>
    </source>
</evidence>
<keyword evidence="1" id="KW-0812">Transmembrane</keyword>
<keyword evidence="1" id="KW-1133">Transmembrane helix</keyword>
<organism evidence="3 4">
    <name type="scientific">Dokdonia ponticola</name>
    <dbReference type="NCBI Taxonomy" id="2041041"/>
    <lineage>
        <taxon>Bacteria</taxon>
        <taxon>Pseudomonadati</taxon>
        <taxon>Bacteroidota</taxon>
        <taxon>Flavobacteriia</taxon>
        <taxon>Flavobacteriales</taxon>
        <taxon>Flavobacteriaceae</taxon>
        <taxon>Dokdonia</taxon>
    </lineage>
</organism>
<dbReference type="PANTHER" id="PTHR43081">
    <property type="entry name" value="ADENYLATE CYCLASE, TERMINAL-DIFFERENTIATION SPECIFIC-RELATED"/>
    <property type="match status" value="1"/>
</dbReference>
<dbReference type="EMBL" id="JBHSFV010000018">
    <property type="protein sequence ID" value="MFC4636319.1"/>
    <property type="molecule type" value="Genomic_DNA"/>
</dbReference>
<dbReference type="Gene3D" id="3.30.70.1230">
    <property type="entry name" value="Nucleotide cyclase"/>
    <property type="match status" value="1"/>
</dbReference>
<dbReference type="InterPro" id="IPR001054">
    <property type="entry name" value="A/G_cyclase"/>
</dbReference>
<feature type="transmembrane region" description="Helical" evidence="1">
    <location>
        <begin position="132"/>
        <end position="156"/>
    </location>
</feature>
<feature type="transmembrane region" description="Helical" evidence="1">
    <location>
        <begin position="93"/>
        <end position="112"/>
    </location>
</feature>
<reference evidence="4" key="1">
    <citation type="journal article" date="2019" name="Int. J. Syst. Evol. Microbiol.">
        <title>The Global Catalogue of Microorganisms (GCM) 10K type strain sequencing project: providing services to taxonomists for standard genome sequencing and annotation.</title>
        <authorList>
            <consortium name="The Broad Institute Genomics Platform"/>
            <consortium name="The Broad Institute Genome Sequencing Center for Infectious Disease"/>
            <person name="Wu L."/>
            <person name="Ma J."/>
        </authorList>
    </citation>
    <scope>NUCLEOTIDE SEQUENCE [LARGE SCALE GENOMIC DNA]</scope>
    <source>
        <strain evidence="4">YJ-61-S</strain>
    </source>
</reference>
<dbReference type="Proteomes" id="UP001596043">
    <property type="component" value="Unassembled WGS sequence"/>
</dbReference>
<evidence type="ECO:0000259" key="2">
    <source>
        <dbReference type="PROSITE" id="PS50125"/>
    </source>
</evidence>